<dbReference type="Gene3D" id="3.40.50.150">
    <property type="entry name" value="Vaccinia Virus protein VP39"/>
    <property type="match status" value="1"/>
</dbReference>
<keyword evidence="1" id="KW-0489">Methyltransferase</keyword>
<dbReference type="GO" id="GO:0008168">
    <property type="term" value="F:methyltransferase activity"/>
    <property type="evidence" value="ECO:0007669"/>
    <property type="project" value="UniProtKB-KW"/>
</dbReference>
<dbReference type="AlphaFoldDB" id="A0A8C4Q6L5"/>
<dbReference type="InterPro" id="IPR029063">
    <property type="entry name" value="SAM-dependent_MTases_sf"/>
</dbReference>
<dbReference type="GO" id="GO:0032259">
    <property type="term" value="P:methylation"/>
    <property type="evidence" value="ECO:0007669"/>
    <property type="project" value="UniProtKB-KW"/>
</dbReference>
<dbReference type="Proteomes" id="UP000694388">
    <property type="component" value="Unplaced"/>
</dbReference>
<dbReference type="Ensembl" id="ENSEBUT00000011158.1">
    <property type="protein sequence ID" value="ENSEBUP00000010608.1"/>
    <property type="gene ID" value="ENSEBUG00000006828.1"/>
</dbReference>
<organism evidence="5 6">
    <name type="scientific">Eptatretus burgeri</name>
    <name type="common">Inshore hagfish</name>
    <dbReference type="NCBI Taxonomy" id="7764"/>
    <lineage>
        <taxon>Eukaryota</taxon>
        <taxon>Metazoa</taxon>
        <taxon>Chordata</taxon>
        <taxon>Craniata</taxon>
        <taxon>Vertebrata</taxon>
        <taxon>Cyclostomata</taxon>
        <taxon>Myxini</taxon>
        <taxon>Myxiniformes</taxon>
        <taxon>Myxinidae</taxon>
        <taxon>Eptatretinae</taxon>
        <taxon>Eptatretus</taxon>
    </lineage>
</organism>
<reference evidence="5" key="2">
    <citation type="submission" date="2025-09" db="UniProtKB">
        <authorList>
            <consortium name="Ensembl"/>
        </authorList>
    </citation>
    <scope>IDENTIFICATION</scope>
</reference>
<dbReference type="PANTHER" id="PTHR14614">
    <property type="entry name" value="HEPATOCELLULAR CARCINOMA-ASSOCIATED ANTIGEN"/>
    <property type="match status" value="1"/>
</dbReference>
<evidence type="ECO:0000256" key="1">
    <source>
        <dbReference type="ARBA" id="ARBA00022603"/>
    </source>
</evidence>
<evidence type="ECO:0000313" key="6">
    <source>
        <dbReference type="Proteomes" id="UP000694388"/>
    </source>
</evidence>
<evidence type="ECO:0000256" key="2">
    <source>
        <dbReference type="ARBA" id="ARBA00022679"/>
    </source>
</evidence>
<accession>A0A8C4Q6L5</accession>
<reference evidence="5" key="1">
    <citation type="submission" date="2025-08" db="UniProtKB">
        <authorList>
            <consortium name="Ensembl"/>
        </authorList>
    </citation>
    <scope>IDENTIFICATION</scope>
</reference>
<evidence type="ECO:0000313" key="5">
    <source>
        <dbReference type="Ensembl" id="ENSEBUP00000010608.1"/>
    </source>
</evidence>
<dbReference type="SUPFAM" id="SSF53335">
    <property type="entry name" value="S-adenosyl-L-methionine-dependent methyltransferases"/>
    <property type="match status" value="1"/>
</dbReference>
<proteinExistence type="inferred from homology"/>
<keyword evidence="3" id="KW-0949">S-adenosyl-L-methionine</keyword>
<dbReference type="OMA" id="VIGITWG"/>
<protein>
    <submittedName>
        <fullName evidence="5">Methyltransferase like 23</fullName>
    </submittedName>
</protein>
<keyword evidence="6" id="KW-1185">Reference proteome</keyword>
<dbReference type="InterPro" id="IPR019410">
    <property type="entry name" value="Methyltransf_16"/>
</dbReference>
<dbReference type="Pfam" id="PF10294">
    <property type="entry name" value="Methyltransf_16"/>
    <property type="match status" value="1"/>
</dbReference>
<dbReference type="GO" id="GO:0005634">
    <property type="term" value="C:nucleus"/>
    <property type="evidence" value="ECO:0007669"/>
    <property type="project" value="TreeGrafter"/>
</dbReference>
<dbReference type="GO" id="GO:0005737">
    <property type="term" value="C:cytoplasm"/>
    <property type="evidence" value="ECO:0007669"/>
    <property type="project" value="TreeGrafter"/>
</dbReference>
<evidence type="ECO:0000256" key="4">
    <source>
        <dbReference type="ARBA" id="ARBA00043988"/>
    </source>
</evidence>
<comment type="similarity">
    <text evidence="4">Belongs to the methyltransferase superfamily. METTL23 family.</text>
</comment>
<name>A0A8C4Q6L5_EPTBU</name>
<keyword evidence="2" id="KW-0808">Transferase</keyword>
<dbReference type="GeneTree" id="ENSGT00510000048008"/>
<evidence type="ECO:0000256" key="3">
    <source>
        <dbReference type="ARBA" id="ARBA00022691"/>
    </source>
</evidence>
<dbReference type="PANTHER" id="PTHR14614:SF164">
    <property type="entry name" value="HISTONE-ARGININE METHYLTRANSFERASE METTL23"/>
    <property type="match status" value="1"/>
</dbReference>
<sequence length="209" mass="23298">MLDDDPMSPFEVLDRSYGTFVWPSAVVLAQYVWHFRHCLPEKHVLELGAGTALPGVVASSCGAAVTLSDNADLAWCLENCRRSCQANGITNVRVLGLTWGDVSPDLILLPAVDIILGSDVFYEPKDFEDILSTVVYLLQKSPRAEFWTTYQVRSLNWTIEPLLLKWNLQCREVPCSSFGATFPDFAGTTISSTCTIRMFVITIKEKQDV</sequence>